<dbReference type="Pfam" id="PF06568">
    <property type="entry name" value="YjiS-like"/>
    <property type="match status" value="1"/>
</dbReference>
<evidence type="ECO:0000259" key="1">
    <source>
        <dbReference type="Pfam" id="PF06568"/>
    </source>
</evidence>
<proteinExistence type="predicted"/>
<sequence length="69" mass="7762">MTYIAASRCPPVARPSLGARIARAYGLWLQRQQLRRLDDAALRDIGISRAQAEIEASRPIWDAPASWTR</sequence>
<name>A0ABT7FEW9_9RHOB</name>
<dbReference type="InterPro" id="IPR009506">
    <property type="entry name" value="YjiS-like"/>
</dbReference>
<accession>A0ABT7FEW9</accession>
<evidence type="ECO:0000313" key="3">
    <source>
        <dbReference type="Proteomes" id="UP001227126"/>
    </source>
</evidence>
<dbReference type="Proteomes" id="UP001227126">
    <property type="component" value="Unassembled WGS sequence"/>
</dbReference>
<feature type="domain" description="YjiS-like" evidence="1">
    <location>
        <begin position="19"/>
        <end position="53"/>
    </location>
</feature>
<evidence type="ECO:0000313" key="2">
    <source>
        <dbReference type="EMBL" id="MDK3073672.1"/>
    </source>
</evidence>
<reference evidence="2 3" key="1">
    <citation type="submission" date="2023-05" db="EMBL/GenBank/DDBJ databases">
        <title>Sedimentitalea sp. nov. JM2-8.</title>
        <authorList>
            <person name="Huang J."/>
        </authorList>
    </citation>
    <scope>NUCLEOTIDE SEQUENCE [LARGE SCALE GENOMIC DNA]</scope>
    <source>
        <strain evidence="2 3">JM2-8</strain>
    </source>
</reference>
<keyword evidence="3" id="KW-1185">Reference proteome</keyword>
<dbReference type="RefSeq" id="WP_284485610.1">
    <property type="nucleotide sequence ID" value="NZ_JASNJE010000011.1"/>
</dbReference>
<gene>
    <name evidence="2" type="ORF">QO034_11165</name>
</gene>
<comment type="caution">
    <text evidence="2">The sequence shown here is derived from an EMBL/GenBank/DDBJ whole genome shotgun (WGS) entry which is preliminary data.</text>
</comment>
<protein>
    <submittedName>
        <fullName evidence="2">DUF1127 domain-containing protein</fullName>
    </submittedName>
</protein>
<organism evidence="2 3">
    <name type="scientific">Sedimentitalea xiamensis</name>
    <dbReference type="NCBI Taxonomy" id="3050037"/>
    <lineage>
        <taxon>Bacteria</taxon>
        <taxon>Pseudomonadati</taxon>
        <taxon>Pseudomonadota</taxon>
        <taxon>Alphaproteobacteria</taxon>
        <taxon>Rhodobacterales</taxon>
        <taxon>Paracoccaceae</taxon>
        <taxon>Sedimentitalea</taxon>
    </lineage>
</organism>
<dbReference type="EMBL" id="JASNJE010000011">
    <property type="protein sequence ID" value="MDK3073672.1"/>
    <property type="molecule type" value="Genomic_DNA"/>
</dbReference>